<dbReference type="GO" id="GO:0005506">
    <property type="term" value="F:iron ion binding"/>
    <property type="evidence" value="ECO:0007669"/>
    <property type="project" value="InterPro"/>
</dbReference>
<evidence type="ECO:0000256" key="7">
    <source>
        <dbReference type="ARBA" id="ARBA00023033"/>
    </source>
</evidence>
<evidence type="ECO:0000313" key="10">
    <source>
        <dbReference type="EMBL" id="KAK8095730.1"/>
    </source>
</evidence>
<evidence type="ECO:0000256" key="2">
    <source>
        <dbReference type="ARBA" id="ARBA00010617"/>
    </source>
</evidence>
<evidence type="ECO:0000256" key="6">
    <source>
        <dbReference type="ARBA" id="ARBA00023004"/>
    </source>
</evidence>
<dbReference type="InterPro" id="IPR001128">
    <property type="entry name" value="Cyt_P450"/>
</dbReference>
<dbReference type="SUPFAM" id="SSF48264">
    <property type="entry name" value="Cytochrome P450"/>
    <property type="match status" value="1"/>
</dbReference>
<keyword evidence="7" id="KW-0503">Monooxygenase</keyword>
<dbReference type="GO" id="GO:0020037">
    <property type="term" value="F:heme binding"/>
    <property type="evidence" value="ECO:0007669"/>
    <property type="project" value="InterPro"/>
</dbReference>
<dbReference type="Gene3D" id="1.10.630.10">
    <property type="entry name" value="Cytochrome P450"/>
    <property type="match status" value="1"/>
</dbReference>
<dbReference type="Proteomes" id="UP001392437">
    <property type="component" value="Unassembled WGS sequence"/>
</dbReference>
<dbReference type="EMBL" id="JAQQWP010000011">
    <property type="protein sequence ID" value="KAK8095730.1"/>
    <property type="molecule type" value="Genomic_DNA"/>
</dbReference>
<proteinExistence type="inferred from homology"/>
<dbReference type="PRINTS" id="PR00465">
    <property type="entry name" value="EP450IV"/>
</dbReference>
<evidence type="ECO:0000256" key="3">
    <source>
        <dbReference type="ARBA" id="ARBA00022617"/>
    </source>
</evidence>
<dbReference type="Pfam" id="PF00067">
    <property type="entry name" value="p450"/>
    <property type="match status" value="1"/>
</dbReference>
<evidence type="ECO:0000256" key="1">
    <source>
        <dbReference type="ARBA" id="ARBA00001971"/>
    </source>
</evidence>
<comment type="similarity">
    <text evidence="2">Belongs to the cytochrome P450 family.</text>
</comment>
<name>A0AAW0Q871_9PEZI</name>
<accession>A0AAW0Q871</accession>
<evidence type="ECO:0008006" key="12">
    <source>
        <dbReference type="Google" id="ProtNLM"/>
    </source>
</evidence>
<dbReference type="CDD" id="cd11041">
    <property type="entry name" value="CYP503A1-like"/>
    <property type="match status" value="1"/>
</dbReference>
<dbReference type="PANTHER" id="PTHR46206:SF1">
    <property type="entry name" value="P450, PUTATIVE (EUROFUNG)-RELATED"/>
    <property type="match status" value="1"/>
</dbReference>
<evidence type="ECO:0000256" key="8">
    <source>
        <dbReference type="PIRSR" id="PIRSR602403-1"/>
    </source>
</evidence>
<evidence type="ECO:0000313" key="11">
    <source>
        <dbReference type="Proteomes" id="UP001392437"/>
    </source>
</evidence>
<comment type="cofactor">
    <cofactor evidence="1 8">
        <name>heme</name>
        <dbReference type="ChEBI" id="CHEBI:30413"/>
    </cofactor>
</comment>
<keyword evidence="9" id="KW-0812">Transmembrane</keyword>
<sequence length="530" mass="59258">MEPTMLGNWAFYASACLVIWMISSFLNSQFISAKKLQPFPAGVPVSGMRKEWFALIRASMRQLTAGVSTLLDGYQKVILTLRRLVSPLRDQLGAGADGPPEHVKWLLEQPSAIMSSKTIREERHASGYLHMGVEFESTEFFLERIMRDRLTKHLGLVQEPMYDEIRHALDADLGAYAREDGKPVKVFPALQKVILRAICRVFFGPELTQDDHFMLMYHRYILAMGVGTMVIGQLPKLLKSVVVPAFNLPLYYYRTRTLKMLVPVVERRLNLSDGEMDPSDFISQCAKVSHRISPTKTPADPAQLAECMMLLGFAALNSLAVQASHVLLDILHCPPELKLYQTLREESEALLQSPDDWNAAETFSKMHIMDSAIRESLRVHPMLIKGLSKEVIATEGIDLPGGAHLAQGAWLGVPTLGIHRDERFYPNARVYDPFRFAKLREAQAKASGNKGTEAANDFDAGKPSTTYLGFGYGRGACPGRWYAVLMIKTMLAYLILHYDAEAIGTQPPLKTIGDMALPPISAQVRLRKRV</sequence>
<gene>
    <name evidence="10" type="ORF">PG999_013752</name>
</gene>
<protein>
    <recommendedName>
        <fullName evidence="12">Cytochrome P450</fullName>
    </recommendedName>
</protein>
<dbReference type="InterPro" id="IPR002403">
    <property type="entry name" value="Cyt_P450_E_grp-IV"/>
</dbReference>
<feature type="binding site" description="axial binding residue" evidence="8">
    <location>
        <position position="477"/>
    </location>
    <ligand>
        <name>heme</name>
        <dbReference type="ChEBI" id="CHEBI:30413"/>
    </ligand>
    <ligandPart>
        <name>Fe</name>
        <dbReference type="ChEBI" id="CHEBI:18248"/>
    </ligandPart>
</feature>
<comment type="caution">
    <text evidence="10">The sequence shown here is derived from an EMBL/GenBank/DDBJ whole genome shotgun (WGS) entry which is preliminary data.</text>
</comment>
<evidence type="ECO:0000256" key="9">
    <source>
        <dbReference type="SAM" id="Phobius"/>
    </source>
</evidence>
<dbReference type="GO" id="GO:0004497">
    <property type="term" value="F:monooxygenase activity"/>
    <property type="evidence" value="ECO:0007669"/>
    <property type="project" value="UniProtKB-KW"/>
</dbReference>
<keyword evidence="9" id="KW-0472">Membrane</keyword>
<evidence type="ECO:0000256" key="5">
    <source>
        <dbReference type="ARBA" id="ARBA00023002"/>
    </source>
</evidence>
<evidence type="ECO:0000256" key="4">
    <source>
        <dbReference type="ARBA" id="ARBA00022723"/>
    </source>
</evidence>
<feature type="transmembrane region" description="Helical" evidence="9">
    <location>
        <begin position="6"/>
        <end position="26"/>
    </location>
</feature>
<keyword evidence="3 8" id="KW-0349">Heme</keyword>
<dbReference type="AlphaFoldDB" id="A0AAW0Q871"/>
<organism evidence="10 11">
    <name type="scientific">Apiospora kogelbergensis</name>
    <dbReference type="NCBI Taxonomy" id="1337665"/>
    <lineage>
        <taxon>Eukaryota</taxon>
        <taxon>Fungi</taxon>
        <taxon>Dikarya</taxon>
        <taxon>Ascomycota</taxon>
        <taxon>Pezizomycotina</taxon>
        <taxon>Sordariomycetes</taxon>
        <taxon>Xylariomycetidae</taxon>
        <taxon>Amphisphaeriales</taxon>
        <taxon>Apiosporaceae</taxon>
        <taxon>Apiospora</taxon>
    </lineage>
</organism>
<dbReference type="InterPro" id="IPR036396">
    <property type="entry name" value="Cyt_P450_sf"/>
</dbReference>
<keyword evidence="6 8" id="KW-0408">Iron</keyword>
<dbReference type="PANTHER" id="PTHR46206">
    <property type="entry name" value="CYTOCHROME P450"/>
    <property type="match status" value="1"/>
</dbReference>
<dbReference type="GO" id="GO:0016705">
    <property type="term" value="F:oxidoreductase activity, acting on paired donors, with incorporation or reduction of molecular oxygen"/>
    <property type="evidence" value="ECO:0007669"/>
    <property type="project" value="InterPro"/>
</dbReference>
<keyword evidence="5" id="KW-0560">Oxidoreductase</keyword>
<keyword evidence="4 8" id="KW-0479">Metal-binding</keyword>
<keyword evidence="9" id="KW-1133">Transmembrane helix</keyword>
<keyword evidence="11" id="KW-1185">Reference proteome</keyword>
<reference evidence="10 11" key="1">
    <citation type="submission" date="2023-01" db="EMBL/GenBank/DDBJ databases">
        <title>Analysis of 21 Apiospora genomes using comparative genomics revels a genus with tremendous synthesis potential of carbohydrate active enzymes and secondary metabolites.</title>
        <authorList>
            <person name="Sorensen T."/>
        </authorList>
    </citation>
    <scope>NUCLEOTIDE SEQUENCE [LARGE SCALE GENOMIC DNA]</scope>
    <source>
        <strain evidence="10 11">CBS 117206</strain>
    </source>
</reference>